<keyword evidence="1" id="KW-1133">Transmembrane helix</keyword>
<keyword evidence="5" id="KW-1185">Reference proteome</keyword>
<evidence type="ECO:0000313" key="4">
    <source>
        <dbReference type="Proteomes" id="UP000029389"/>
    </source>
</evidence>
<proteinExistence type="predicted"/>
<dbReference type="AlphaFoldDB" id="A0A090YSR2"/>
<dbReference type="Proteomes" id="UP000029389">
    <property type="component" value="Unassembled WGS sequence"/>
</dbReference>
<dbReference type="Proteomes" id="UP000264294">
    <property type="component" value="Unassembled WGS sequence"/>
</dbReference>
<gene>
    <name evidence="3" type="ORF">D0U04_20410</name>
    <name evidence="2" type="ORF">DJ93_5161</name>
</gene>
<evidence type="ECO:0000313" key="2">
    <source>
        <dbReference type="EMBL" id="KFN01904.1"/>
    </source>
</evidence>
<organism evidence="2 4">
    <name type="scientific">Bacillus clarus</name>
    <dbReference type="NCBI Taxonomy" id="2338372"/>
    <lineage>
        <taxon>Bacteria</taxon>
        <taxon>Bacillati</taxon>
        <taxon>Bacillota</taxon>
        <taxon>Bacilli</taxon>
        <taxon>Bacillales</taxon>
        <taxon>Bacillaceae</taxon>
        <taxon>Bacillus</taxon>
        <taxon>Bacillus cereus group</taxon>
    </lineage>
</organism>
<evidence type="ECO:0000256" key="1">
    <source>
        <dbReference type="SAM" id="Phobius"/>
    </source>
</evidence>
<feature type="transmembrane region" description="Helical" evidence="1">
    <location>
        <begin position="31"/>
        <end position="54"/>
    </location>
</feature>
<protein>
    <submittedName>
        <fullName evidence="2">Integral membrane domain protein</fullName>
    </submittedName>
</protein>
<dbReference type="RefSeq" id="WP_042983909.1">
    <property type="nucleotide sequence ID" value="NZ_JMQC01000008.1"/>
</dbReference>
<accession>A0A090YSR2</accession>
<evidence type="ECO:0000313" key="3">
    <source>
        <dbReference type="EMBL" id="RFT64955.1"/>
    </source>
</evidence>
<evidence type="ECO:0000313" key="5">
    <source>
        <dbReference type="Proteomes" id="UP000264294"/>
    </source>
</evidence>
<sequence length="77" mass="8265">MKGGIKVISDLKNAALSSLKGRWGLGVGTTFLYYVLPAVGMYVIGILFTLLFGLSIDVISEFFLDSSITGETQTDTI</sequence>
<comment type="caution">
    <text evidence="2">The sequence shown here is derived from an EMBL/GenBank/DDBJ whole genome shotgun (WGS) entry which is preliminary data.</text>
</comment>
<keyword evidence="1" id="KW-0472">Membrane</keyword>
<keyword evidence="1" id="KW-0812">Transmembrane</keyword>
<dbReference type="PATRIC" id="fig|1405.8.peg.5316"/>
<reference evidence="3 5" key="2">
    <citation type="submission" date="2018-08" db="EMBL/GenBank/DDBJ databases">
        <title>Bacillus clarus sp. nov. strain PS00077A.</title>
        <authorList>
            <person name="Mendez Acevedo M."/>
            <person name="Carroll L."/>
            <person name="Mukherjee M."/>
            <person name="Wiedmann M."/>
            <person name="Kovac J."/>
        </authorList>
    </citation>
    <scope>NUCLEOTIDE SEQUENCE [LARGE SCALE GENOMIC DNA]</scope>
    <source>
        <strain evidence="3 5">PS00077A</strain>
    </source>
</reference>
<reference evidence="2 4" key="1">
    <citation type="submission" date="2014-04" db="EMBL/GenBank/DDBJ databases">
        <authorList>
            <person name="Bishop-Lilly K.A."/>
            <person name="Broomall S.M."/>
            <person name="Chain P.S."/>
            <person name="Chertkov O."/>
            <person name="Coyne S.R."/>
            <person name="Daligault H.E."/>
            <person name="Davenport K.W."/>
            <person name="Erkkila T."/>
            <person name="Frey K.G."/>
            <person name="Gibbons H.S."/>
            <person name="Gu W."/>
            <person name="Jaissle J."/>
            <person name="Johnson S.L."/>
            <person name="Koroleva G.I."/>
            <person name="Ladner J.T."/>
            <person name="Lo C.-C."/>
            <person name="Minogue T.D."/>
            <person name="Munk C."/>
            <person name="Palacios G.F."/>
            <person name="Redden C.L."/>
            <person name="Rosenzweig C.N."/>
            <person name="Scholz M.B."/>
            <person name="Teshima H."/>
            <person name="Xu Y."/>
        </authorList>
    </citation>
    <scope>NUCLEOTIDE SEQUENCE [LARGE SCALE GENOMIC DNA]</scope>
    <source>
        <strain evidence="2 4">BHP</strain>
    </source>
</reference>
<name>A0A090YSR2_9BACI</name>
<dbReference type="EMBL" id="JMQC01000008">
    <property type="protein sequence ID" value="KFN01904.1"/>
    <property type="molecule type" value="Genomic_DNA"/>
</dbReference>
<dbReference type="EMBL" id="QVOD01000030">
    <property type="protein sequence ID" value="RFT64955.1"/>
    <property type="molecule type" value="Genomic_DNA"/>
</dbReference>